<dbReference type="Proteomes" id="UP000044602">
    <property type="component" value="Unassembled WGS sequence"/>
</dbReference>
<gene>
    <name evidence="1" type="ORF">BN1708_003156</name>
</gene>
<protein>
    <submittedName>
        <fullName evidence="1">Uncharacterized protein</fullName>
    </submittedName>
</protein>
<accession>A0A0G4LA18</accession>
<dbReference type="EMBL" id="CVQH01010001">
    <property type="protein sequence ID" value="CRK18799.1"/>
    <property type="molecule type" value="Genomic_DNA"/>
</dbReference>
<dbReference type="AlphaFoldDB" id="A0A0G4LA18"/>
<proteinExistence type="predicted"/>
<name>A0A0G4LA18_VERLO</name>
<evidence type="ECO:0000313" key="1">
    <source>
        <dbReference type="EMBL" id="CRK18799.1"/>
    </source>
</evidence>
<keyword evidence="2" id="KW-1185">Reference proteome</keyword>
<reference evidence="1 2" key="1">
    <citation type="submission" date="2015-05" db="EMBL/GenBank/DDBJ databases">
        <authorList>
            <person name="Wang D.B."/>
            <person name="Wang M."/>
        </authorList>
    </citation>
    <scope>NUCLEOTIDE SEQUENCE [LARGE SCALE GENOMIC DNA]</scope>
    <source>
        <strain evidence="1">VL1</strain>
    </source>
</reference>
<organism evidence="1 2">
    <name type="scientific">Verticillium longisporum</name>
    <name type="common">Verticillium dahliae var. longisporum</name>
    <dbReference type="NCBI Taxonomy" id="100787"/>
    <lineage>
        <taxon>Eukaryota</taxon>
        <taxon>Fungi</taxon>
        <taxon>Dikarya</taxon>
        <taxon>Ascomycota</taxon>
        <taxon>Pezizomycotina</taxon>
        <taxon>Sordariomycetes</taxon>
        <taxon>Hypocreomycetidae</taxon>
        <taxon>Glomerellales</taxon>
        <taxon>Plectosphaerellaceae</taxon>
        <taxon>Verticillium</taxon>
    </lineage>
</organism>
<sequence>MEDNSIQITMLHGLQLISWGRAVIQEELSTAVLPGCLVDQLHETIDARLNVNGTKVLGVDARTEGAAAHICQDEAGVDDEGREPRLFKVNTLDEPVEGRLAGAVGAQAQWQAEFLEGLLVADAAEEGRDGQEDWVAGLAGLEERPRGLEEGEGSDGVDVDVLPQELGRRVRDRAARLGDAGVGDDDVQRGDAVLALELLDSGRSIRVGGRVDLDGDEARALALGELLEG</sequence>
<evidence type="ECO:0000313" key="2">
    <source>
        <dbReference type="Proteomes" id="UP000044602"/>
    </source>
</evidence>